<dbReference type="GeneID" id="34615869"/>
<dbReference type="Proteomes" id="UP000184188">
    <property type="component" value="Unassembled WGS sequence"/>
</dbReference>
<proteinExistence type="predicted"/>
<name>A0A1L9SGP6_9EURO</name>
<sequence>MEPHTWFRKCQVAPGTVISLTSPAPSTWRIISKVNEKEHQMDEEDIRSGSQPSFAAIKLLCHDESDPNPNQQALMRIYQQIPWIGTEIEPARIRAPQATSYTHIELEALRNMTEGGSDITPKLLAWSEGKQDEDGVVPGGYLTHLVWEIVPGVCLGKEIDPAPFWELPREQRDAVRTAFENGYNQMMSLGYYPIFAAPRNLVWNWERRNLYFVGFFDCKRGDIKYKWNIKFLPQYGLVKVPDRKWCSRDWNGDTSGWEF</sequence>
<reference evidence="2" key="1">
    <citation type="journal article" date="2017" name="Genome Biol.">
        <title>Comparative genomics reveals high biological diversity and specific adaptations in the industrially and medically important fungal genus Aspergillus.</title>
        <authorList>
            <person name="de Vries R.P."/>
            <person name="Riley R."/>
            <person name="Wiebenga A."/>
            <person name="Aguilar-Osorio G."/>
            <person name="Amillis S."/>
            <person name="Uchima C.A."/>
            <person name="Anderluh G."/>
            <person name="Asadollahi M."/>
            <person name="Askin M."/>
            <person name="Barry K."/>
            <person name="Battaglia E."/>
            <person name="Bayram O."/>
            <person name="Benocci T."/>
            <person name="Braus-Stromeyer S.A."/>
            <person name="Caldana C."/>
            <person name="Canovas D."/>
            <person name="Cerqueira G.C."/>
            <person name="Chen F."/>
            <person name="Chen W."/>
            <person name="Choi C."/>
            <person name="Clum A."/>
            <person name="Dos Santos R.A."/>
            <person name="Damasio A.R."/>
            <person name="Diallinas G."/>
            <person name="Emri T."/>
            <person name="Fekete E."/>
            <person name="Flipphi M."/>
            <person name="Freyberg S."/>
            <person name="Gallo A."/>
            <person name="Gournas C."/>
            <person name="Habgood R."/>
            <person name="Hainaut M."/>
            <person name="Harispe M.L."/>
            <person name="Henrissat B."/>
            <person name="Hilden K.S."/>
            <person name="Hope R."/>
            <person name="Hossain A."/>
            <person name="Karabika E."/>
            <person name="Karaffa L."/>
            <person name="Karanyi Z."/>
            <person name="Krasevec N."/>
            <person name="Kuo A."/>
            <person name="Kusch H."/>
            <person name="LaButti K."/>
            <person name="Lagendijk E.L."/>
            <person name="Lapidus A."/>
            <person name="Levasseur A."/>
            <person name="Lindquist E."/>
            <person name="Lipzen A."/>
            <person name="Logrieco A.F."/>
            <person name="MacCabe A."/>
            <person name="Maekelae M.R."/>
            <person name="Malavazi I."/>
            <person name="Melin P."/>
            <person name="Meyer V."/>
            <person name="Mielnichuk N."/>
            <person name="Miskei M."/>
            <person name="Molnar A.P."/>
            <person name="Mule G."/>
            <person name="Ngan C.Y."/>
            <person name="Orejas M."/>
            <person name="Orosz E."/>
            <person name="Ouedraogo J.P."/>
            <person name="Overkamp K.M."/>
            <person name="Park H.-S."/>
            <person name="Perrone G."/>
            <person name="Piumi F."/>
            <person name="Punt P.J."/>
            <person name="Ram A.F."/>
            <person name="Ramon A."/>
            <person name="Rauscher S."/>
            <person name="Record E."/>
            <person name="Riano-Pachon D.M."/>
            <person name="Robert V."/>
            <person name="Roehrig J."/>
            <person name="Ruller R."/>
            <person name="Salamov A."/>
            <person name="Salih N.S."/>
            <person name="Samson R.A."/>
            <person name="Sandor E."/>
            <person name="Sanguinetti M."/>
            <person name="Schuetze T."/>
            <person name="Sepcic K."/>
            <person name="Shelest E."/>
            <person name="Sherlock G."/>
            <person name="Sophianopoulou V."/>
            <person name="Squina F.M."/>
            <person name="Sun H."/>
            <person name="Susca A."/>
            <person name="Todd R.B."/>
            <person name="Tsang A."/>
            <person name="Unkles S.E."/>
            <person name="van de Wiele N."/>
            <person name="van Rossen-Uffink D."/>
            <person name="Oliveira J.V."/>
            <person name="Vesth T.C."/>
            <person name="Visser J."/>
            <person name="Yu J.-H."/>
            <person name="Zhou M."/>
            <person name="Andersen M.R."/>
            <person name="Archer D.B."/>
            <person name="Baker S.E."/>
            <person name="Benoit I."/>
            <person name="Brakhage A.A."/>
            <person name="Braus G.H."/>
            <person name="Fischer R."/>
            <person name="Frisvad J.C."/>
            <person name="Goldman G.H."/>
            <person name="Houbraken J."/>
            <person name="Oakley B."/>
            <person name="Pocsi I."/>
            <person name="Scazzocchio C."/>
            <person name="Seiboth B."/>
            <person name="vanKuyk P.A."/>
            <person name="Wortman J."/>
            <person name="Dyer P.S."/>
            <person name="Grigoriev I.V."/>
        </authorList>
    </citation>
    <scope>NUCLEOTIDE SEQUENCE [LARGE SCALE GENOMIC DNA]</scope>
    <source>
        <strain evidence="2">CBS 506.65</strain>
    </source>
</reference>
<evidence type="ECO:0008006" key="3">
    <source>
        <dbReference type="Google" id="ProtNLM"/>
    </source>
</evidence>
<evidence type="ECO:0000313" key="2">
    <source>
        <dbReference type="Proteomes" id="UP000184188"/>
    </source>
</evidence>
<dbReference type="RefSeq" id="XP_022580955.1">
    <property type="nucleotide sequence ID" value="XM_022729405.1"/>
</dbReference>
<keyword evidence="2" id="KW-1185">Reference proteome</keyword>
<protein>
    <recommendedName>
        <fullName evidence="3">Aminoglycoside phosphotransferase domain-containing protein</fullName>
    </recommendedName>
</protein>
<dbReference type="AlphaFoldDB" id="A0A1L9SGP6"/>
<dbReference type="EMBL" id="KV878342">
    <property type="protein sequence ID" value="OJJ46445.1"/>
    <property type="molecule type" value="Genomic_DNA"/>
</dbReference>
<evidence type="ECO:0000313" key="1">
    <source>
        <dbReference type="EMBL" id="OJJ46445.1"/>
    </source>
</evidence>
<organism evidence="1 2">
    <name type="scientific">Penicilliopsis zonata CBS 506.65</name>
    <dbReference type="NCBI Taxonomy" id="1073090"/>
    <lineage>
        <taxon>Eukaryota</taxon>
        <taxon>Fungi</taxon>
        <taxon>Dikarya</taxon>
        <taxon>Ascomycota</taxon>
        <taxon>Pezizomycotina</taxon>
        <taxon>Eurotiomycetes</taxon>
        <taxon>Eurotiomycetidae</taxon>
        <taxon>Eurotiales</taxon>
        <taxon>Aspergillaceae</taxon>
        <taxon>Penicilliopsis</taxon>
    </lineage>
</organism>
<accession>A0A1L9SGP6</accession>
<dbReference type="STRING" id="1073090.A0A1L9SGP6"/>
<gene>
    <name evidence="1" type="ORF">ASPZODRAFT_66845</name>
</gene>
<dbReference type="VEuPathDB" id="FungiDB:ASPZODRAFT_66845"/>
<dbReference type="OrthoDB" id="4207132at2759"/>